<evidence type="ECO:0000313" key="2">
    <source>
        <dbReference type="Proteomes" id="UP000014040"/>
    </source>
</evidence>
<proteinExistence type="predicted"/>
<accession>R8HFC7</accession>
<dbReference type="PATRIC" id="fig|1053224.3.peg.4370"/>
<dbReference type="EMBL" id="AHES01000041">
    <property type="protein sequence ID" value="EOO71542.1"/>
    <property type="molecule type" value="Genomic_DNA"/>
</dbReference>
<reference evidence="1 2" key="1">
    <citation type="submission" date="2012-12" db="EMBL/GenBank/DDBJ databases">
        <title>The Genome Sequence of Bacillus cereus VD021.</title>
        <authorList>
            <consortium name="The Broad Institute Genome Sequencing Platform"/>
            <consortium name="The Broad Institute Genome Sequencing Center for Infectious Disease"/>
            <person name="Feldgarden M."/>
            <person name="Van der Auwera G.A."/>
            <person name="Mahillon J."/>
            <person name="Duprez V."/>
            <person name="Timmery S."/>
            <person name="Mattelet C."/>
            <person name="Dierick K."/>
            <person name="Sun M."/>
            <person name="Yu Z."/>
            <person name="Zhu L."/>
            <person name="Hu X."/>
            <person name="Shank E.B."/>
            <person name="Swiecicka I."/>
            <person name="Hansen B.M."/>
            <person name="Andrup L."/>
            <person name="Walker B."/>
            <person name="Young S.K."/>
            <person name="Zeng Q."/>
            <person name="Gargeya S."/>
            <person name="Fitzgerald M."/>
            <person name="Haas B."/>
            <person name="Abouelleil A."/>
            <person name="Alvarado L."/>
            <person name="Arachchi H.M."/>
            <person name="Berlin A.M."/>
            <person name="Chapman S.B."/>
            <person name="Dewar J."/>
            <person name="Goldberg J."/>
            <person name="Griggs A."/>
            <person name="Gujja S."/>
            <person name="Hansen M."/>
            <person name="Howarth C."/>
            <person name="Imamovic A."/>
            <person name="Larimer J."/>
            <person name="McCowan C."/>
            <person name="Murphy C."/>
            <person name="Neiman D."/>
            <person name="Pearson M."/>
            <person name="Priest M."/>
            <person name="Roberts A."/>
            <person name="Saif S."/>
            <person name="Shea T."/>
            <person name="Sisk P."/>
            <person name="Sykes S."/>
            <person name="Wortman J."/>
            <person name="Nusbaum C."/>
            <person name="Birren B."/>
        </authorList>
    </citation>
    <scope>NUCLEOTIDE SEQUENCE [LARGE SCALE GENOMIC DNA]</scope>
    <source>
        <strain evidence="1 2">VD021</strain>
    </source>
</reference>
<dbReference type="Proteomes" id="UP000014040">
    <property type="component" value="Unassembled WGS sequence"/>
</dbReference>
<name>R8HFC7_BACCE</name>
<dbReference type="HOGENOM" id="CLU_3131948_0_0_9"/>
<sequence length="49" mass="6078">MEEIDSEIHAKYPNMEAHELMEKQQEVVMDRIKEWWHTDKRSILKSYLM</sequence>
<evidence type="ECO:0000313" key="1">
    <source>
        <dbReference type="EMBL" id="EOO71542.1"/>
    </source>
</evidence>
<gene>
    <name evidence="1" type="ORF">IIC_04315</name>
</gene>
<dbReference type="AlphaFoldDB" id="R8HFC7"/>
<organism evidence="1 2">
    <name type="scientific">Bacillus cereus VD021</name>
    <dbReference type="NCBI Taxonomy" id="1053224"/>
    <lineage>
        <taxon>Bacteria</taxon>
        <taxon>Bacillati</taxon>
        <taxon>Bacillota</taxon>
        <taxon>Bacilli</taxon>
        <taxon>Bacillales</taxon>
        <taxon>Bacillaceae</taxon>
        <taxon>Bacillus</taxon>
        <taxon>Bacillus cereus group</taxon>
    </lineage>
</organism>
<protein>
    <submittedName>
        <fullName evidence="1">Uncharacterized protein</fullName>
    </submittedName>
</protein>
<comment type="caution">
    <text evidence="1">The sequence shown here is derived from an EMBL/GenBank/DDBJ whole genome shotgun (WGS) entry which is preliminary data.</text>
</comment>